<keyword evidence="5 7" id="KW-0472">Membrane</keyword>
<evidence type="ECO:0000256" key="7">
    <source>
        <dbReference type="SAM" id="Phobius"/>
    </source>
</evidence>
<dbReference type="EMBL" id="CP000386">
    <property type="protein sequence ID" value="ABG04977.1"/>
    <property type="molecule type" value="Genomic_DNA"/>
</dbReference>
<feature type="transmembrane region" description="Helical" evidence="7">
    <location>
        <begin position="60"/>
        <end position="79"/>
    </location>
</feature>
<evidence type="ECO:0000313" key="8">
    <source>
        <dbReference type="EMBL" id="ABG04977.1"/>
    </source>
</evidence>
<feature type="transmembrane region" description="Helical" evidence="7">
    <location>
        <begin position="99"/>
        <end position="122"/>
    </location>
</feature>
<dbReference type="PANTHER" id="PTHR30482:SF10">
    <property type="entry name" value="HIGH-AFFINITY BRANCHED-CHAIN AMINO ACID TRANSPORT PROTEIN BRAE"/>
    <property type="match status" value="1"/>
</dbReference>
<protein>
    <submittedName>
        <fullName evidence="8">Inner-membrane translocator</fullName>
    </submittedName>
</protein>
<dbReference type="KEGG" id="rxy:Rxyl_2030"/>
<dbReference type="RefSeq" id="WP_011564992.1">
    <property type="nucleotide sequence ID" value="NC_008148.1"/>
</dbReference>
<evidence type="ECO:0000256" key="6">
    <source>
        <dbReference type="SAM" id="MobiDB-lite"/>
    </source>
</evidence>
<dbReference type="PhylomeDB" id="Q1AUF1"/>
<sequence>MLRRYALPASLIAAALVLPFVDRALGTDFLFTAIVVAVFVLLALGLNIVVGFAGLLDLGFVAFYALGAYVCGWLASTHFRQVSFSLGSTARSLTGEPLPGIHISFWLILIIAAAFTALCGVIIGAPTLRLRGDYLAIVTLGFGEIIPRFFLNGDNLFGFNLTNGTIGIKAIDAPGIPFVPFESWQRFSQLDLSPWYYTILALVLLTVFVNVRLQNSRLGRAWISVREDETAAAAMGINPVTTKLWAYALGAVFGGIAGAFYGAFIKNIFPTSFSFSISILILCMVILGGMGNIYGVILGAIVLQAINRYLLPQLNDLVHALGDALGSEALSQADIPKYNFLLFGLLLVLVMLLRPEGLIPNRQRAEELHDEDPSTGDAMGGPARA</sequence>
<dbReference type="CDD" id="cd06581">
    <property type="entry name" value="TM_PBP1_LivM_like"/>
    <property type="match status" value="1"/>
</dbReference>
<dbReference type="eggNOG" id="COG4177">
    <property type="taxonomic scope" value="Bacteria"/>
</dbReference>
<evidence type="ECO:0000256" key="3">
    <source>
        <dbReference type="ARBA" id="ARBA00022692"/>
    </source>
</evidence>
<dbReference type="Proteomes" id="UP000006637">
    <property type="component" value="Chromosome"/>
</dbReference>
<dbReference type="AlphaFoldDB" id="Q1AUF1"/>
<keyword evidence="2" id="KW-1003">Cell membrane</keyword>
<feature type="transmembrane region" description="Helical" evidence="7">
    <location>
        <begin position="195"/>
        <end position="213"/>
    </location>
</feature>
<dbReference type="GO" id="GO:0015658">
    <property type="term" value="F:branched-chain amino acid transmembrane transporter activity"/>
    <property type="evidence" value="ECO:0007669"/>
    <property type="project" value="InterPro"/>
</dbReference>
<dbReference type="HOGENOM" id="CLU_031365_1_1_11"/>
<name>Q1AUF1_RUBXD</name>
<dbReference type="STRING" id="266117.Rxyl_2030"/>
<keyword evidence="3 7" id="KW-0812">Transmembrane</keyword>
<evidence type="ECO:0000256" key="2">
    <source>
        <dbReference type="ARBA" id="ARBA00022475"/>
    </source>
</evidence>
<accession>Q1AUF1</accession>
<evidence type="ECO:0000256" key="4">
    <source>
        <dbReference type="ARBA" id="ARBA00022989"/>
    </source>
</evidence>
<comment type="subcellular location">
    <subcellularLocation>
        <location evidence="1">Cell membrane</location>
        <topology evidence="1">Multi-pass membrane protein</topology>
    </subcellularLocation>
</comment>
<dbReference type="InterPro" id="IPR043428">
    <property type="entry name" value="LivM-like"/>
</dbReference>
<evidence type="ECO:0000313" key="9">
    <source>
        <dbReference type="Proteomes" id="UP000006637"/>
    </source>
</evidence>
<feature type="transmembrane region" description="Helical" evidence="7">
    <location>
        <begin position="244"/>
        <end position="262"/>
    </location>
</feature>
<feature type="region of interest" description="Disordered" evidence="6">
    <location>
        <begin position="364"/>
        <end position="385"/>
    </location>
</feature>
<feature type="transmembrane region" description="Helical" evidence="7">
    <location>
        <begin position="134"/>
        <end position="151"/>
    </location>
</feature>
<dbReference type="Pfam" id="PF02653">
    <property type="entry name" value="BPD_transp_2"/>
    <property type="match status" value="1"/>
</dbReference>
<keyword evidence="9" id="KW-1185">Reference proteome</keyword>
<keyword evidence="4 7" id="KW-1133">Transmembrane helix</keyword>
<dbReference type="PANTHER" id="PTHR30482">
    <property type="entry name" value="HIGH-AFFINITY BRANCHED-CHAIN AMINO ACID TRANSPORT SYSTEM PERMEASE"/>
    <property type="match status" value="1"/>
</dbReference>
<dbReference type="InterPro" id="IPR001851">
    <property type="entry name" value="ABC_transp_permease"/>
</dbReference>
<gene>
    <name evidence="8" type="ordered locus">Rxyl_2030</name>
</gene>
<dbReference type="GO" id="GO:0005886">
    <property type="term" value="C:plasma membrane"/>
    <property type="evidence" value="ECO:0007669"/>
    <property type="project" value="UniProtKB-SubCell"/>
</dbReference>
<proteinExistence type="predicted"/>
<evidence type="ECO:0000256" key="1">
    <source>
        <dbReference type="ARBA" id="ARBA00004651"/>
    </source>
</evidence>
<organism evidence="8 9">
    <name type="scientific">Rubrobacter xylanophilus (strain DSM 9941 / JCM 11954 / NBRC 16129 / PRD-1)</name>
    <dbReference type="NCBI Taxonomy" id="266117"/>
    <lineage>
        <taxon>Bacteria</taxon>
        <taxon>Bacillati</taxon>
        <taxon>Actinomycetota</taxon>
        <taxon>Rubrobacteria</taxon>
        <taxon>Rubrobacterales</taxon>
        <taxon>Rubrobacteraceae</taxon>
        <taxon>Rubrobacter</taxon>
    </lineage>
</organism>
<reference evidence="8 9" key="1">
    <citation type="submission" date="2006-06" db="EMBL/GenBank/DDBJ databases">
        <title>Complete sequence of Rubrobacter xylanophilus DSM 9941.</title>
        <authorList>
            <consortium name="US DOE Joint Genome Institute"/>
            <person name="Copeland A."/>
            <person name="Lucas S."/>
            <person name="Lapidus A."/>
            <person name="Barry K."/>
            <person name="Detter J.C."/>
            <person name="Glavina del Rio T."/>
            <person name="Hammon N."/>
            <person name="Israni S."/>
            <person name="Dalin E."/>
            <person name="Tice H."/>
            <person name="Pitluck S."/>
            <person name="Munk A.C."/>
            <person name="Brettin T."/>
            <person name="Bruce D."/>
            <person name="Han C."/>
            <person name="Tapia R."/>
            <person name="Gilna P."/>
            <person name="Schmutz J."/>
            <person name="Larimer F."/>
            <person name="Land M."/>
            <person name="Hauser L."/>
            <person name="Kyrpides N."/>
            <person name="Lykidis A."/>
            <person name="da Costa M.S."/>
            <person name="Rainey F.A."/>
            <person name="Empadinhas N."/>
            <person name="Jolivet E."/>
            <person name="Battista J.R."/>
            <person name="Richardson P."/>
        </authorList>
    </citation>
    <scope>NUCLEOTIDE SEQUENCE [LARGE SCALE GENOMIC DNA]</scope>
    <source>
        <strain evidence="9">DSM 9941 / NBRC 16129 / PRD-1</strain>
    </source>
</reference>
<evidence type="ECO:0000256" key="5">
    <source>
        <dbReference type="ARBA" id="ARBA00023136"/>
    </source>
</evidence>
<feature type="transmembrane region" description="Helical" evidence="7">
    <location>
        <begin position="33"/>
        <end position="53"/>
    </location>
</feature>